<protein>
    <submittedName>
        <fullName evidence="1">Uncharacterized protein</fullName>
    </submittedName>
</protein>
<gene>
    <name evidence="1" type="ORF">JDV75_05725</name>
</gene>
<organism evidence="1 2">
    <name type="scientific">Corynebacterium meridianum</name>
    <dbReference type="NCBI Taxonomy" id="2765363"/>
    <lineage>
        <taxon>Bacteria</taxon>
        <taxon>Bacillati</taxon>
        <taxon>Actinomycetota</taxon>
        <taxon>Actinomycetes</taxon>
        <taxon>Mycobacteriales</taxon>
        <taxon>Corynebacteriaceae</taxon>
        <taxon>Corynebacterium</taxon>
    </lineage>
</organism>
<dbReference type="Proteomes" id="UP000645966">
    <property type="component" value="Unassembled WGS sequence"/>
</dbReference>
<evidence type="ECO:0000313" key="1">
    <source>
        <dbReference type="EMBL" id="MBI8989258.1"/>
    </source>
</evidence>
<keyword evidence="2" id="KW-1185">Reference proteome</keyword>
<evidence type="ECO:0000313" key="2">
    <source>
        <dbReference type="Proteomes" id="UP000645966"/>
    </source>
</evidence>
<dbReference type="EMBL" id="JAEIOS010000011">
    <property type="protein sequence ID" value="MBI8989258.1"/>
    <property type="molecule type" value="Genomic_DNA"/>
</dbReference>
<reference evidence="1" key="1">
    <citation type="submission" date="2020-12" db="EMBL/GenBank/DDBJ databases">
        <title>Genome public.</title>
        <authorList>
            <person name="Sun Q."/>
        </authorList>
    </citation>
    <scope>NUCLEOTIDE SEQUENCE</scope>
    <source>
        <strain evidence="1">CCM 8863</strain>
    </source>
</reference>
<comment type="caution">
    <text evidence="1">The sequence shown here is derived from an EMBL/GenBank/DDBJ whole genome shotgun (WGS) entry which is preliminary data.</text>
</comment>
<sequence>MREQDVMVRFLVLVAVAPVVIPVQLVRATPDGKMDAHGPDVRRAAQETPRDIDLRRTGFQPRFHRPGTAVGCWLPAVRRLPAV</sequence>
<name>A0A934MAQ2_9CORY</name>
<dbReference type="RefSeq" id="WP_198738256.1">
    <property type="nucleotide sequence ID" value="NZ_JAEIOS010000011.1"/>
</dbReference>
<dbReference type="AlphaFoldDB" id="A0A934MAQ2"/>
<accession>A0A934MAQ2</accession>
<proteinExistence type="predicted"/>